<dbReference type="Proteomes" id="UP001418222">
    <property type="component" value="Unassembled WGS sequence"/>
</dbReference>
<keyword evidence="3" id="KW-1185">Reference proteome</keyword>
<comment type="caution">
    <text evidence="2">The sequence shown here is derived from an EMBL/GenBank/DDBJ whole genome shotgun (WGS) entry which is preliminary data.</text>
</comment>
<keyword evidence="1" id="KW-0472">Membrane</keyword>
<evidence type="ECO:0000313" key="3">
    <source>
        <dbReference type="Proteomes" id="UP001418222"/>
    </source>
</evidence>
<reference evidence="2 3" key="1">
    <citation type="journal article" date="2022" name="Nat. Plants">
        <title>Genomes of leafy and leafless Platanthera orchids illuminate the evolution of mycoheterotrophy.</title>
        <authorList>
            <person name="Li M.H."/>
            <person name="Liu K.W."/>
            <person name="Li Z."/>
            <person name="Lu H.C."/>
            <person name="Ye Q.L."/>
            <person name="Zhang D."/>
            <person name="Wang J.Y."/>
            <person name="Li Y.F."/>
            <person name="Zhong Z.M."/>
            <person name="Liu X."/>
            <person name="Yu X."/>
            <person name="Liu D.K."/>
            <person name="Tu X.D."/>
            <person name="Liu B."/>
            <person name="Hao Y."/>
            <person name="Liao X.Y."/>
            <person name="Jiang Y.T."/>
            <person name="Sun W.H."/>
            <person name="Chen J."/>
            <person name="Chen Y.Q."/>
            <person name="Ai Y."/>
            <person name="Zhai J.W."/>
            <person name="Wu S.S."/>
            <person name="Zhou Z."/>
            <person name="Hsiao Y.Y."/>
            <person name="Wu W.L."/>
            <person name="Chen Y.Y."/>
            <person name="Lin Y.F."/>
            <person name="Hsu J.L."/>
            <person name="Li C.Y."/>
            <person name="Wang Z.W."/>
            <person name="Zhao X."/>
            <person name="Zhong W.Y."/>
            <person name="Ma X.K."/>
            <person name="Ma L."/>
            <person name="Huang J."/>
            <person name="Chen G.Z."/>
            <person name="Huang M.Z."/>
            <person name="Huang L."/>
            <person name="Peng D.H."/>
            <person name="Luo Y.B."/>
            <person name="Zou S.Q."/>
            <person name="Chen S.P."/>
            <person name="Lan S."/>
            <person name="Tsai W.C."/>
            <person name="Van de Peer Y."/>
            <person name="Liu Z.J."/>
        </authorList>
    </citation>
    <scope>NUCLEOTIDE SEQUENCE [LARGE SCALE GENOMIC DNA]</scope>
    <source>
        <strain evidence="2">Lor287</strain>
    </source>
</reference>
<gene>
    <name evidence="2" type="ORF">KSP39_PZI007494</name>
</gene>
<keyword evidence="1" id="KW-1133">Transmembrane helix</keyword>
<evidence type="ECO:0000256" key="1">
    <source>
        <dbReference type="SAM" id="Phobius"/>
    </source>
</evidence>
<feature type="transmembrane region" description="Helical" evidence="1">
    <location>
        <begin position="30"/>
        <end position="49"/>
    </location>
</feature>
<dbReference type="AlphaFoldDB" id="A0AAP0G9S6"/>
<sequence length="187" mass="21057">MFRALLFSSNALSLLFYASAFRALLFSSNALSLLFYASVFPALLSGFLFTRTHHLNLEILDKETSETSNDSFSTALHGLFNILSVGISTETSETSDSFFTPLHRLFNVLPDESSLDVSTPPRSSIRNFNADSQNSRLGIYKLFFNSWGRYSKSTKFKCSVKCIATPLIKKITSTVAMMYFTWIFKES</sequence>
<keyword evidence="1" id="KW-0812">Transmembrane</keyword>
<organism evidence="2 3">
    <name type="scientific">Platanthera zijinensis</name>
    <dbReference type="NCBI Taxonomy" id="2320716"/>
    <lineage>
        <taxon>Eukaryota</taxon>
        <taxon>Viridiplantae</taxon>
        <taxon>Streptophyta</taxon>
        <taxon>Embryophyta</taxon>
        <taxon>Tracheophyta</taxon>
        <taxon>Spermatophyta</taxon>
        <taxon>Magnoliopsida</taxon>
        <taxon>Liliopsida</taxon>
        <taxon>Asparagales</taxon>
        <taxon>Orchidaceae</taxon>
        <taxon>Orchidoideae</taxon>
        <taxon>Orchideae</taxon>
        <taxon>Orchidinae</taxon>
        <taxon>Platanthera</taxon>
    </lineage>
</organism>
<proteinExistence type="predicted"/>
<protein>
    <submittedName>
        <fullName evidence="2">Uncharacterized protein</fullName>
    </submittedName>
</protein>
<name>A0AAP0G9S6_9ASPA</name>
<evidence type="ECO:0000313" key="2">
    <source>
        <dbReference type="EMBL" id="KAK8946741.1"/>
    </source>
</evidence>
<accession>A0AAP0G9S6</accession>
<dbReference type="EMBL" id="JBBWWQ010000005">
    <property type="protein sequence ID" value="KAK8946741.1"/>
    <property type="molecule type" value="Genomic_DNA"/>
</dbReference>